<name>A0A183MP29_9TREM</name>
<reference evidence="1 2" key="1">
    <citation type="submission" date="2018-11" db="EMBL/GenBank/DDBJ databases">
        <authorList>
            <consortium name="Pathogen Informatics"/>
        </authorList>
    </citation>
    <scope>NUCLEOTIDE SEQUENCE [LARGE SCALE GENOMIC DNA]</scope>
    <source>
        <strain evidence="1 2">Zambia</strain>
    </source>
</reference>
<gene>
    <name evidence="1" type="ORF">SMRZ_LOCUS17804</name>
</gene>
<organism evidence="1 2">
    <name type="scientific">Schistosoma margrebowiei</name>
    <dbReference type="NCBI Taxonomy" id="48269"/>
    <lineage>
        <taxon>Eukaryota</taxon>
        <taxon>Metazoa</taxon>
        <taxon>Spiralia</taxon>
        <taxon>Lophotrochozoa</taxon>
        <taxon>Platyhelminthes</taxon>
        <taxon>Trematoda</taxon>
        <taxon>Digenea</taxon>
        <taxon>Strigeidida</taxon>
        <taxon>Schistosomatoidea</taxon>
        <taxon>Schistosomatidae</taxon>
        <taxon>Schistosoma</taxon>
    </lineage>
</organism>
<keyword evidence="2" id="KW-1185">Reference proteome</keyword>
<sequence length="80" mass="8875">MGRSFFSFCNSSLEFAFGYTFSWPFAKFRLLLPGSVIRFAFDVLDNCFLELATDLFVLEGNPFGGLSIISGPSGRTNNLC</sequence>
<evidence type="ECO:0000313" key="2">
    <source>
        <dbReference type="Proteomes" id="UP000277204"/>
    </source>
</evidence>
<dbReference type="Proteomes" id="UP000277204">
    <property type="component" value="Unassembled WGS sequence"/>
</dbReference>
<dbReference type="EMBL" id="UZAI01017466">
    <property type="protein sequence ID" value="VDP25239.1"/>
    <property type="molecule type" value="Genomic_DNA"/>
</dbReference>
<accession>A0A183MP29</accession>
<protein>
    <submittedName>
        <fullName evidence="1">Uncharacterized protein</fullName>
    </submittedName>
</protein>
<proteinExistence type="predicted"/>
<evidence type="ECO:0000313" key="1">
    <source>
        <dbReference type="EMBL" id="VDP25239.1"/>
    </source>
</evidence>
<dbReference type="AlphaFoldDB" id="A0A183MP29"/>